<dbReference type="GO" id="GO:0006891">
    <property type="term" value="P:intra-Golgi vesicle-mediated transport"/>
    <property type="evidence" value="ECO:0007669"/>
    <property type="project" value="TreeGrafter"/>
</dbReference>
<feature type="domain" description="Coatomer subunit gamma C-terminal" evidence="15">
    <location>
        <begin position="789"/>
        <end position="907"/>
    </location>
</feature>
<comment type="caution">
    <text evidence="16">The sequence shown here is derived from an EMBL/GenBank/DDBJ whole genome shotgun (WGS) entry which is preliminary data.</text>
</comment>
<dbReference type="Gene3D" id="2.60.40.1480">
    <property type="entry name" value="Coatomer, gamma subunit, appendage domain"/>
    <property type="match status" value="1"/>
</dbReference>
<feature type="region of interest" description="Disordered" evidence="12">
    <location>
        <begin position="608"/>
        <end position="638"/>
    </location>
</feature>
<evidence type="ECO:0000256" key="7">
    <source>
        <dbReference type="ARBA" id="ARBA00022927"/>
    </source>
</evidence>
<dbReference type="InterPro" id="IPR009028">
    <property type="entry name" value="Coatomer/calthrin_app_sub_C"/>
</dbReference>
<evidence type="ECO:0000256" key="3">
    <source>
        <dbReference type="ARBA" id="ARBA00022448"/>
    </source>
</evidence>
<evidence type="ECO:0000256" key="11">
    <source>
        <dbReference type="PIRNR" id="PIRNR037093"/>
    </source>
</evidence>
<dbReference type="PIRSF" id="PIRSF037093">
    <property type="entry name" value="Coatomer_gamma_subunit"/>
    <property type="match status" value="1"/>
</dbReference>
<dbReference type="GO" id="GO:0005198">
    <property type="term" value="F:structural molecule activity"/>
    <property type="evidence" value="ECO:0007669"/>
    <property type="project" value="InterPro"/>
</dbReference>
<dbReference type="SUPFAM" id="SSF49348">
    <property type="entry name" value="Clathrin adaptor appendage domain"/>
    <property type="match status" value="1"/>
</dbReference>
<feature type="domain" description="Coatomer gamma subunit appendage Ig-like subdomain" evidence="14">
    <location>
        <begin position="667"/>
        <end position="786"/>
    </location>
</feature>
<evidence type="ECO:0000256" key="5">
    <source>
        <dbReference type="ARBA" id="ARBA00022737"/>
    </source>
</evidence>
<feature type="compositionally biased region" description="Basic and acidic residues" evidence="12">
    <location>
        <begin position="610"/>
        <end position="632"/>
    </location>
</feature>
<dbReference type="SUPFAM" id="SSF48371">
    <property type="entry name" value="ARM repeat"/>
    <property type="match status" value="1"/>
</dbReference>
<dbReference type="SUPFAM" id="SSF55711">
    <property type="entry name" value="Subdomain of clathrin and coatomer appendage domain"/>
    <property type="match status" value="1"/>
</dbReference>
<evidence type="ECO:0000256" key="8">
    <source>
        <dbReference type="ARBA" id="ARBA00023034"/>
    </source>
</evidence>
<dbReference type="InterPro" id="IPR013041">
    <property type="entry name" value="Clathrin_app_Ig-like_sf"/>
</dbReference>
<dbReference type="Pfam" id="PF01602">
    <property type="entry name" value="Adaptin_N"/>
    <property type="match status" value="1"/>
</dbReference>
<dbReference type="Gene3D" id="1.25.10.10">
    <property type="entry name" value="Leucine-rich Repeat Variant"/>
    <property type="match status" value="2"/>
</dbReference>
<gene>
    <name evidence="16" type="ORF">ECRASSUSDP1_LOCUS23025</name>
</gene>
<name>A0AAD1XY00_EUPCR</name>
<sequence length="908" mass="103277">MFSKSKKADVDKEETTDYKDEYTRISKSTLVQEARTIFNEAKIKPKKCIEVLNKIIYLLNQGEKFTDNEKTNLFFGVTKLFLHDDSTLRRLIYVFIKELRANEDEVFIATSCLSKDMMGENDMYKANALRVLTKIVDKSSLLSIEKQIKTSMVDRSTHVKSSSLVCSIHLLSKYPEMIKKMVGDIQNNLLSGNKELQYHALLLLHEIRKVDPMAILKILSQLTSSQSALPSKLAKVQLIRYIKEILLHANLDARTKGGFIEYLNECLSRNPEMVSFEAAKSLVELSEKMNIDIDQAFKSILDSLCSGENVLKYAALKVMNRLANTNPKEVSLASTELEPLINDQNTSIASMAISTLLKVCTEVYVQKLLAQISHYLPELGDDFKIEVIHSVYLLFLRVPKKSTEQINFLLKCLTGEGTETYKESIVETLMKIGIEGTTADKEQVLLTLCEFIEDCEFRHLQTHIFDFIAKECPNTSNPSVYIRFIYNRVVLEKSIIRAAAVSALGTIGHKIESLRSQIVILLKNCLKDENDEVRERALFYTDLLDYPEENEECHEASSFVFDSLTFDVDKMEQFLLENKDSLIADEDNEEIFNFSTFCTEEQDSVMTRNVQKEAEEKKDTYSTPEQHTKQEEAIEDDSYGIDFSSPPGFELEQSICTRLGIEAPEFSTTTKDITSPSDEYYVQLTGHFHCKKLILQFNVQNNIEEHKLKDITVHLENPKAGYTTVDQISSEESQYPTIVLISEDPSRVFITETFKFKLKFTVIEVDEDGNEEGDYEDEYSLDKVSIAVSDYIGKQALANGQFMNAWEMIKQNEACAERLETFQISFKTLKEAVAGVIDFFGMSVCEGSDKVDETSKSHNLFLAGTFFGMYPVLVRGQIGFNSQYGCVLRVGVRSMNDNAIQTVLECIQ</sequence>
<dbReference type="GO" id="GO:0030126">
    <property type="term" value="C:COPI vesicle coat"/>
    <property type="evidence" value="ECO:0007669"/>
    <property type="project" value="InterPro"/>
</dbReference>
<evidence type="ECO:0000256" key="2">
    <source>
        <dbReference type="ARBA" id="ARBA00010720"/>
    </source>
</evidence>
<evidence type="ECO:0000259" key="13">
    <source>
        <dbReference type="Pfam" id="PF01602"/>
    </source>
</evidence>
<dbReference type="GO" id="GO:0006888">
    <property type="term" value="P:endoplasmic reticulum to Golgi vesicle-mediated transport"/>
    <property type="evidence" value="ECO:0007669"/>
    <property type="project" value="TreeGrafter"/>
</dbReference>
<keyword evidence="7 11" id="KW-0653">Protein transport</keyword>
<evidence type="ECO:0000256" key="9">
    <source>
        <dbReference type="ARBA" id="ARBA00023136"/>
    </source>
</evidence>
<dbReference type="PANTHER" id="PTHR10261">
    <property type="entry name" value="COATOMER SUBUNIT GAMMA"/>
    <property type="match status" value="1"/>
</dbReference>
<dbReference type="InterPro" id="IPR017106">
    <property type="entry name" value="Coatomer_gsu"/>
</dbReference>
<comment type="function">
    <text evidence="11">The coatomer is a cytosolic protein complex that binds to dilysine motifs and reversibly associates with Golgi non-clathrin-coated vesicles, which further mediate biosynthetic protein transport from the ER, via the Golgi up to the trans Golgi network. Coatomer complex is required for budding from Golgi membranes, and is essential for the retrograde Golgi-to-ER transport of dilysine-tagged proteins.</text>
</comment>
<comment type="similarity">
    <text evidence="2 11">Belongs to the COPG family.</text>
</comment>
<evidence type="ECO:0000259" key="14">
    <source>
        <dbReference type="Pfam" id="PF08752"/>
    </source>
</evidence>
<keyword evidence="17" id="KW-1185">Reference proteome</keyword>
<dbReference type="InterPro" id="IPR037067">
    <property type="entry name" value="Coatomer_gsu_app_sf"/>
</dbReference>
<keyword evidence="10 11" id="KW-0968">Cytoplasmic vesicle</keyword>
<dbReference type="GO" id="GO:0000139">
    <property type="term" value="C:Golgi membrane"/>
    <property type="evidence" value="ECO:0007669"/>
    <property type="project" value="UniProtKB-SubCell"/>
</dbReference>
<dbReference type="Pfam" id="PF16381">
    <property type="entry name" value="Coatomer_g_Cpla"/>
    <property type="match status" value="1"/>
</dbReference>
<dbReference type="AlphaFoldDB" id="A0AAD1XY00"/>
<dbReference type="InterPro" id="IPR013040">
    <property type="entry name" value="Coatomer_gsu_app_Ig-like_dom"/>
</dbReference>
<dbReference type="InterPro" id="IPR002553">
    <property type="entry name" value="Clathrin/coatomer_adapt-like_N"/>
</dbReference>
<evidence type="ECO:0000313" key="16">
    <source>
        <dbReference type="EMBL" id="CAI2381568.1"/>
    </source>
</evidence>
<evidence type="ECO:0000259" key="15">
    <source>
        <dbReference type="Pfam" id="PF16381"/>
    </source>
</evidence>
<dbReference type="InterPro" id="IPR011989">
    <property type="entry name" value="ARM-like"/>
</dbReference>
<dbReference type="Gene3D" id="3.30.310.10">
    <property type="entry name" value="TATA-Binding Protein"/>
    <property type="match status" value="1"/>
</dbReference>
<dbReference type="InterPro" id="IPR012295">
    <property type="entry name" value="TBP_dom_sf"/>
</dbReference>
<dbReference type="PANTHER" id="PTHR10261:SF0">
    <property type="entry name" value="COATOMER SUBUNIT GAMMA-2"/>
    <property type="match status" value="1"/>
</dbReference>
<comment type="subunit">
    <text evidence="11">Oligomeric complex.</text>
</comment>
<reference evidence="16" key="1">
    <citation type="submission" date="2023-07" db="EMBL/GenBank/DDBJ databases">
        <authorList>
            <consortium name="AG Swart"/>
            <person name="Singh M."/>
            <person name="Singh A."/>
            <person name="Seah K."/>
            <person name="Emmerich C."/>
        </authorList>
    </citation>
    <scope>NUCLEOTIDE SEQUENCE</scope>
    <source>
        <strain evidence="16">DP1</strain>
    </source>
</reference>
<accession>A0AAD1XY00</accession>
<dbReference type="InterPro" id="IPR032154">
    <property type="entry name" value="Coatomer_g_Cpla"/>
</dbReference>
<dbReference type="Proteomes" id="UP001295684">
    <property type="component" value="Unassembled WGS sequence"/>
</dbReference>
<dbReference type="GO" id="GO:0006886">
    <property type="term" value="P:intracellular protein transport"/>
    <property type="evidence" value="ECO:0007669"/>
    <property type="project" value="InterPro"/>
</dbReference>
<evidence type="ECO:0000256" key="6">
    <source>
        <dbReference type="ARBA" id="ARBA00022892"/>
    </source>
</evidence>
<dbReference type="GO" id="GO:0005783">
    <property type="term" value="C:endoplasmic reticulum"/>
    <property type="evidence" value="ECO:0007669"/>
    <property type="project" value="TreeGrafter"/>
</dbReference>
<evidence type="ECO:0000256" key="1">
    <source>
        <dbReference type="ARBA" id="ARBA00004255"/>
    </source>
</evidence>
<proteinExistence type="inferred from homology"/>
<evidence type="ECO:0000256" key="12">
    <source>
        <dbReference type="SAM" id="MobiDB-lite"/>
    </source>
</evidence>
<keyword evidence="4 11" id="KW-0963">Cytoplasm</keyword>
<evidence type="ECO:0000256" key="10">
    <source>
        <dbReference type="ARBA" id="ARBA00023329"/>
    </source>
</evidence>
<keyword evidence="9 11" id="KW-0472">Membrane</keyword>
<evidence type="ECO:0000256" key="4">
    <source>
        <dbReference type="ARBA" id="ARBA00022490"/>
    </source>
</evidence>
<dbReference type="Pfam" id="PF08752">
    <property type="entry name" value="COP-gamma_platf"/>
    <property type="match status" value="1"/>
</dbReference>
<evidence type="ECO:0000313" key="17">
    <source>
        <dbReference type="Proteomes" id="UP001295684"/>
    </source>
</evidence>
<dbReference type="InterPro" id="IPR016024">
    <property type="entry name" value="ARM-type_fold"/>
</dbReference>
<organism evidence="16 17">
    <name type="scientific">Euplotes crassus</name>
    <dbReference type="NCBI Taxonomy" id="5936"/>
    <lineage>
        <taxon>Eukaryota</taxon>
        <taxon>Sar</taxon>
        <taxon>Alveolata</taxon>
        <taxon>Ciliophora</taxon>
        <taxon>Intramacronucleata</taxon>
        <taxon>Spirotrichea</taxon>
        <taxon>Hypotrichia</taxon>
        <taxon>Euplotida</taxon>
        <taxon>Euplotidae</taxon>
        <taxon>Moneuplotes</taxon>
    </lineage>
</organism>
<keyword evidence="8 11" id="KW-0333">Golgi apparatus</keyword>
<dbReference type="GO" id="GO:0009306">
    <property type="term" value="P:protein secretion"/>
    <property type="evidence" value="ECO:0007669"/>
    <property type="project" value="TreeGrafter"/>
</dbReference>
<keyword evidence="3 11" id="KW-0813">Transport</keyword>
<feature type="domain" description="Clathrin/coatomer adaptor adaptin-like N-terminal" evidence="13">
    <location>
        <begin position="28"/>
        <end position="545"/>
    </location>
</feature>
<dbReference type="EMBL" id="CAMPGE010023653">
    <property type="protein sequence ID" value="CAI2381568.1"/>
    <property type="molecule type" value="Genomic_DNA"/>
</dbReference>
<keyword evidence="5" id="KW-0677">Repeat</keyword>
<comment type="subcellular location">
    <subcellularLocation>
        <location evidence="11">Cytoplasm</location>
    </subcellularLocation>
    <subcellularLocation>
        <location evidence="1 11">Golgi apparatus membrane</location>
        <topology evidence="1 11">Peripheral membrane protein</topology>
        <orientation evidence="1 11">Cytoplasmic side</orientation>
    </subcellularLocation>
    <subcellularLocation>
        <location evidence="11">Cytoplasmic vesicle</location>
        <location evidence="11">COPI-coated vesicle membrane</location>
        <topology evidence="11">Peripheral membrane protein</topology>
        <orientation evidence="11">Cytoplasmic side</orientation>
    </subcellularLocation>
</comment>
<keyword evidence="6 11" id="KW-0931">ER-Golgi transport</keyword>
<protein>
    <recommendedName>
        <fullName evidence="11">Coatomer subunit gamma</fullName>
    </recommendedName>
</protein>
<dbReference type="GO" id="GO:0005793">
    <property type="term" value="C:endoplasmic reticulum-Golgi intermediate compartment"/>
    <property type="evidence" value="ECO:0007669"/>
    <property type="project" value="TreeGrafter"/>
</dbReference>